<gene>
    <name evidence="2" type="ORF">KO481_17355</name>
</gene>
<feature type="transmembrane region" description="Helical" evidence="1">
    <location>
        <begin position="112"/>
        <end position="130"/>
    </location>
</feature>
<dbReference type="Proteomes" id="UP000733379">
    <property type="component" value="Unassembled WGS sequence"/>
</dbReference>
<feature type="transmembrane region" description="Helical" evidence="1">
    <location>
        <begin position="53"/>
        <end position="73"/>
    </location>
</feature>
<feature type="transmembrane region" description="Helical" evidence="1">
    <location>
        <begin position="80"/>
        <end position="100"/>
    </location>
</feature>
<organism evidence="2 3">
    <name type="scientific">Nocardia albiluteola</name>
    <dbReference type="NCBI Taxonomy" id="2842303"/>
    <lineage>
        <taxon>Bacteria</taxon>
        <taxon>Bacillati</taxon>
        <taxon>Actinomycetota</taxon>
        <taxon>Actinomycetes</taxon>
        <taxon>Mycobacteriales</taxon>
        <taxon>Nocardiaceae</taxon>
        <taxon>Nocardia</taxon>
    </lineage>
</organism>
<keyword evidence="3" id="KW-1185">Reference proteome</keyword>
<name>A0ABS6AZ21_9NOCA</name>
<evidence type="ECO:0000313" key="2">
    <source>
        <dbReference type="EMBL" id="MBU3063289.1"/>
    </source>
</evidence>
<feature type="transmembrane region" description="Helical" evidence="1">
    <location>
        <begin position="16"/>
        <end position="41"/>
    </location>
</feature>
<reference evidence="2 3" key="1">
    <citation type="submission" date="2021-06" db="EMBL/GenBank/DDBJ databases">
        <title>Actinomycetes sequencing.</title>
        <authorList>
            <person name="Shan Q."/>
        </authorList>
    </citation>
    <scope>NUCLEOTIDE SEQUENCE [LARGE SCALE GENOMIC DNA]</scope>
    <source>
        <strain evidence="2 3">NEAU-G5</strain>
    </source>
</reference>
<keyword evidence="1" id="KW-0812">Transmembrane</keyword>
<keyword evidence="1" id="KW-1133">Transmembrane helix</keyword>
<keyword evidence="1" id="KW-0472">Membrane</keyword>
<sequence length="144" mass="15003">MVDRTGSRPEARPPGWALVGGLLAGVLAFEGLLSFAVEVLYLPAYLGSTPFPISAAFAAVGNVLLVLGMATVVSRPAAMALPVVAWLIGFVVCLSTGPGGDVILTDSWTTPLFLACGVVPAGWVLFRRAFVLPAREAARKYSKS</sequence>
<evidence type="ECO:0000256" key="1">
    <source>
        <dbReference type="SAM" id="Phobius"/>
    </source>
</evidence>
<accession>A0ABS6AZ21</accession>
<evidence type="ECO:0000313" key="3">
    <source>
        <dbReference type="Proteomes" id="UP000733379"/>
    </source>
</evidence>
<proteinExistence type="predicted"/>
<dbReference type="EMBL" id="JAHKNI010000005">
    <property type="protein sequence ID" value="MBU3063289.1"/>
    <property type="molecule type" value="Genomic_DNA"/>
</dbReference>
<comment type="caution">
    <text evidence="2">The sequence shown here is derived from an EMBL/GenBank/DDBJ whole genome shotgun (WGS) entry which is preliminary data.</text>
</comment>
<protein>
    <submittedName>
        <fullName evidence="2">Uncharacterized protein</fullName>
    </submittedName>
</protein>